<keyword evidence="1" id="KW-0472">Membrane</keyword>
<name>A0ABV5ZM96_9BACT</name>
<feature type="transmembrane region" description="Helical" evidence="1">
    <location>
        <begin position="142"/>
        <end position="167"/>
    </location>
</feature>
<dbReference type="RefSeq" id="WP_027951524.1">
    <property type="nucleotide sequence ID" value="NZ_JADU01000001.1"/>
</dbReference>
<accession>A0ABV5ZM96</accession>
<keyword evidence="3" id="KW-1185">Reference proteome</keyword>
<keyword evidence="1" id="KW-0812">Transmembrane</keyword>
<evidence type="ECO:0000313" key="2">
    <source>
        <dbReference type="EMBL" id="MFB9897813.1"/>
    </source>
</evidence>
<dbReference type="PROSITE" id="PS51257">
    <property type="entry name" value="PROKAR_LIPOPROTEIN"/>
    <property type="match status" value="1"/>
</dbReference>
<gene>
    <name evidence="2" type="ORF">ACFFK8_08410</name>
</gene>
<reference evidence="2 3" key="1">
    <citation type="submission" date="2024-09" db="EMBL/GenBank/DDBJ databases">
        <authorList>
            <person name="Sun Q."/>
            <person name="Mori K."/>
        </authorList>
    </citation>
    <scope>NUCLEOTIDE SEQUENCE [LARGE SCALE GENOMIC DNA]</scope>
    <source>
        <strain evidence="2 3">ATCC 51272</strain>
    </source>
</reference>
<proteinExistence type="predicted"/>
<evidence type="ECO:0000256" key="1">
    <source>
        <dbReference type="SAM" id="Phobius"/>
    </source>
</evidence>
<sequence>MKTKLLFFIMLVAILTGCSRKVYLPIETVRTDTLVVETHDTLKVNQRPMTVSIALPQTHLERTTRDTTSTLQNGLYRSTAAIRNGLLYHSMETMPGATVTGQVTVADTTRTTGTKQMEKSSTARKKTVTVEVKKKLTMVQQVALWTGYAVWTAVLMVLVGFGGYWLIKQGKQWKWL</sequence>
<comment type="caution">
    <text evidence="2">The sequence shown here is derived from an EMBL/GenBank/DDBJ whole genome shotgun (WGS) entry which is preliminary data.</text>
</comment>
<keyword evidence="1" id="KW-1133">Transmembrane helix</keyword>
<evidence type="ECO:0000313" key="3">
    <source>
        <dbReference type="Proteomes" id="UP001589688"/>
    </source>
</evidence>
<dbReference type="Proteomes" id="UP001589688">
    <property type="component" value="Unassembled WGS sequence"/>
</dbReference>
<dbReference type="EMBL" id="JBHLZF010000002">
    <property type="protein sequence ID" value="MFB9897813.1"/>
    <property type="molecule type" value="Genomic_DNA"/>
</dbReference>
<protein>
    <submittedName>
        <fullName evidence="2">Uncharacterized protein</fullName>
    </submittedName>
</protein>
<organism evidence="2 3">
    <name type="scientific">Hallella seregens ATCC 51272</name>
    <dbReference type="NCBI Taxonomy" id="1336250"/>
    <lineage>
        <taxon>Bacteria</taxon>
        <taxon>Pseudomonadati</taxon>
        <taxon>Bacteroidota</taxon>
        <taxon>Bacteroidia</taxon>
        <taxon>Bacteroidales</taxon>
        <taxon>Prevotellaceae</taxon>
        <taxon>Hallella</taxon>
    </lineage>
</organism>